<organism evidence="1 2">
    <name type="scientific">Popillia japonica</name>
    <name type="common">Japanese beetle</name>
    <dbReference type="NCBI Taxonomy" id="7064"/>
    <lineage>
        <taxon>Eukaryota</taxon>
        <taxon>Metazoa</taxon>
        <taxon>Ecdysozoa</taxon>
        <taxon>Arthropoda</taxon>
        <taxon>Hexapoda</taxon>
        <taxon>Insecta</taxon>
        <taxon>Pterygota</taxon>
        <taxon>Neoptera</taxon>
        <taxon>Endopterygota</taxon>
        <taxon>Coleoptera</taxon>
        <taxon>Polyphaga</taxon>
        <taxon>Scarabaeiformia</taxon>
        <taxon>Scarabaeidae</taxon>
        <taxon>Rutelinae</taxon>
        <taxon>Popillia</taxon>
    </lineage>
</organism>
<evidence type="ECO:0000313" key="1">
    <source>
        <dbReference type="EMBL" id="KAK9678936.1"/>
    </source>
</evidence>
<accession>A0AAW1HRC8</accession>
<gene>
    <name evidence="1" type="ORF">QE152_g40419</name>
</gene>
<dbReference type="Proteomes" id="UP001458880">
    <property type="component" value="Unassembled WGS sequence"/>
</dbReference>
<dbReference type="PANTHER" id="PTHR47331">
    <property type="entry name" value="PHD-TYPE DOMAIN-CONTAINING PROTEIN"/>
    <property type="match status" value="1"/>
</dbReference>
<protein>
    <submittedName>
        <fullName evidence="1">Pao retrotransposon peptidase</fullName>
    </submittedName>
</protein>
<reference evidence="1 2" key="1">
    <citation type="journal article" date="2024" name="BMC Genomics">
        <title>De novo assembly and annotation of Popillia japonica's genome with initial clues to its potential as an invasive pest.</title>
        <authorList>
            <person name="Cucini C."/>
            <person name="Boschi S."/>
            <person name="Funari R."/>
            <person name="Cardaioli E."/>
            <person name="Iannotti N."/>
            <person name="Marturano G."/>
            <person name="Paoli F."/>
            <person name="Bruttini M."/>
            <person name="Carapelli A."/>
            <person name="Frati F."/>
            <person name="Nardi F."/>
        </authorList>
    </citation>
    <scope>NUCLEOTIDE SEQUENCE [LARGE SCALE GENOMIC DNA]</scope>
    <source>
        <strain evidence="1">DMR45628</strain>
    </source>
</reference>
<comment type="caution">
    <text evidence="1">The sequence shown here is derived from an EMBL/GenBank/DDBJ whole genome shotgun (WGS) entry which is preliminary data.</text>
</comment>
<dbReference type="InterPro" id="IPR008042">
    <property type="entry name" value="Retrotrans_Pao"/>
</dbReference>
<dbReference type="EMBL" id="JASPKY010001150">
    <property type="protein sequence ID" value="KAK9678936.1"/>
    <property type="molecule type" value="Genomic_DNA"/>
</dbReference>
<proteinExistence type="predicted"/>
<name>A0AAW1HRC8_POPJA</name>
<keyword evidence="2" id="KW-1185">Reference proteome</keyword>
<sequence>MDNGADPRVINIIKSDFYMDDLITGTDTLEDAVYLKHQISDVLQRGCFPLRKWRSNEKEILGSGSIDSKDEYVLSDKGSIKTLGLLWNSQSDTLHYSVNLDIDETSSKRKILSTIAKIFDPLGLVSPVTIRAKLIMQYLWQYQIDWDEELPDPIRSSWQEFHAQLSALNNIKIARQVCENFRVTFGKRRFWCDSTIALAWIRTESVNWKTFVANRVAEVRESLPQRCKHIPSALNPADIVSSGASPEQLSQTTIWWQGPEFVKHDEELWPEQHPIVSTSDSEAERKKPIPMSFVLKT</sequence>
<dbReference type="Pfam" id="PF05380">
    <property type="entry name" value="Peptidase_A17"/>
    <property type="match status" value="1"/>
</dbReference>
<dbReference type="AlphaFoldDB" id="A0AAW1HRC8"/>
<evidence type="ECO:0000313" key="2">
    <source>
        <dbReference type="Proteomes" id="UP001458880"/>
    </source>
</evidence>